<protein>
    <recommendedName>
        <fullName evidence="5">Gamma-glutamylcyclotransferase family protein</fullName>
    </recommendedName>
</protein>
<dbReference type="Gene3D" id="3.10.490.10">
    <property type="entry name" value="Gamma-glutamyl cyclotransferase-like"/>
    <property type="match status" value="1"/>
</dbReference>
<evidence type="ECO:0000256" key="5">
    <source>
        <dbReference type="RuleBase" id="RU367036"/>
    </source>
</evidence>
<keyword evidence="3" id="KW-0012">Acyltransferase</keyword>
<dbReference type="InterPro" id="IPR013024">
    <property type="entry name" value="GGCT-like"/>
</dbReference>
<dbReference type="GO" id="GO:0005829">
    <property type="term" value="C:cytosol"/>
    <property type="evidence" value="ECO:0007669"/>
    <property type="project" value="TreeGrafter"/>
</dbReference>
<evidence type="ECO:0000256" key="4">
    <source>
        <dbReference type="PIRSR" id="PIRSR639126-1"/>
    </source>
</evidence>
<dbReference type="FunFam" id="3.10.490.10:FF:000009">
    <property type="entry name" value="Putative gamma-glutamylcyclotransferase"/>
    <property type="match status" value="1"/>
</dbReference>
<comment type="similarity">
    <text evidence="2 5">Belongs to the gamma-glutamylcyclotransferase family.</text>
</comment>
<dbReference type="AlphaFoldDB" id="A0AAD3SE86"/>
<dbReference type="SUPFAM" id="SSF110857">
    <property type="entry name" value="Gamma-glutamyl cyclotransferase-like"/>
    <property type="match status" value="1"/>
</dbReference>
<keyword evidence="8" id="KW-1185">Reference proteome</keyword>
<gene>
    <name evidence="7" type="ORF">Nepgr_010971</name>
</gene>
<dbReference type="GO" id="GO:0016746">
    <property type="term" value="F:acyltransferase activity"/>
    <property type="evidence" value="ECO:0007669"/>
    <property type="project" value="UniProtKB-KW"/>
</dbReference>
<dbReference type="PANTHER" id="PTHR12510">
    <property type="entry name" value="TROPONIN C-AKIN-1 PROTEIN"/>
    <property type="match status" value="1"/>
</dbReference>
<dbReference type="InterPro" id="IPR036568">
    <property type="entry name" value="GGCT-like_sf"/>
</dbReference>
<evidence type="ECO:0000256" key="2">
    <source>
        <dbReference type="ARBA" id="ARBA00008861"/>
    </source>
</evidence>
<dbReference type="CDD" id="cd06661">
    <property type="entry name" value="GGCT_like"/>
    <property type="match status" value="1"/>
</dbReference>
<dbReference type="GO" id="GO:0061929">
    <property type="term" value="F:gamma-glutamylaminecyclotransferase activity"/>
    <property type="evidence" value="ECO:0007669"/>
    <property type="project" value="InterPro"/>
</dbReference>
<dbReference type="Pfam" id="PF06094">
    <property type="entry name" value="GGACT"/>
    <property type="match status" value="1"/>
</dbReference>
<dbReference type="InterPro" id="IPR009288">
    <property type="entry name" value="AIG2-like_dom"/>
</dbReference>
<proteinExistence type="inferred from homology"/>
<evidence type="ECO:0000313" key="8">
    <source>
        <dbReference type="Proteomes" id="UP001279734"/>
    </source>
</evidence>
<evidence type="ECO:0000313" key="7">
    <source>
        <dbReference type="EMBL" id="GMH09131.1"/>
    </source>
</evidence>
<comment type="function">
    <text evidence="1">Putative gamma-glutamylcyclotransferase.</text>
</comment>
<accession>A0AAD3SE86</accession>
<evidence type="ECO:0000256" key="1">
    <source>
        <dbReference type="ARBA" id="ARBA00002782"/>
    </source>
</evidence>
<reference evidence="7" key="1">
    <citation type="submission" date="2023-05" db="EMBL/GenBank/DDBJ databases">
        <title>Nepenthes gracilis genome sequencing.</title>
        <authorList>
            <person name="Fukushima K."/>
        </authorList>
    </citation>
    <scope>NUCLEOTIDE SEQUENCE</scope>
    <source>
        <strain evidence="7">SING2019-196</strain>
    </source>
</reference>
<name>A0AAD3SE86_NEPGR</name>
<sequence>MGLVKEGEKKSIFTYGTLKRGFPNHPLMQDLMASGDADYLGRYRTVEKFPLVCGPFRVPFLLNLPGLGDRVWGELYAVSNQGLARMDELEGTSLGHYERLPIKVSVVGEEADECAEAEAYFGHRSYTEEMWRRNGEKGYASYSETEARGYVRRGDRPRNLTFLDQIRIFVSSPPPDSSDSFLIGV</sequence>
<keyword evidence="3" id="KW-0808">Transferase</keyword>
<dbReference type="EMBL" id="BSYO01000008">
    <property type="protein sequence ID" value="GMH09131.1"/>
    <property type="molecule type" value="Genomic_DNA"/>
</dbReference>
<dbReference type="Proteomes" id="UP001279734">
    <property type="component" value="Unassembled WGS sequence"/>
</dbReference>
<feature type="active site" description="Proton acceptor" evidence="4">
    <location>
        <position position="90"/>
    </location>
</feature>
<dbReference type="PANTHER" id="PTHR12510:SF4">
    <property type="entry name" value="GAMMA-GLUTAMYLAMINECYCLOTRANSFERASE"/>
    <property type="match status" value="1"/>
</dbReference>
<organism evidence="7 8">
    <name type="scientific">Nepenthes gracilis</name>
    <name type="common">Slender pitcher plant</name>
    <dbReference type="NCBI Taxonomy" id="150966"/>
    <lineage>
        <taxon>Eukaryota</taxon>
        <taxon>Viridiplantae</taxon>
        <taxon>Streptophyta</taxon>
        <taxon>Embryophyta</taxon>
        <taxon>Tracheophyta</taxon>
        <taxon>Spermatophyta</taxon>
        <taxon>Magnoliopsida</taxon>
        <taxon>eudicotyledons</taxon>
        <taxon>Gunneridae</taxon>
        <taxon>Pentapetalae</taxon>
        <taxon>Caryophyllales</taxon>
        <taxon>Nepenthaceae</taxon>
        <taxon>Nepenthes</taxon>
    </lineage>
</organism>
<dbReference type="InterPro" id="IPR039126">
    <property type="entry name" value="GGACT"/>
</dbReference>
<comment type="caution">
    <text evidence="7">The sequence shown here is derived from an EMBL/GenBank/DDBJ whole genome shotgun (WGS) entry which is preliminary data.</text>
</comment>
<evidence type="ECO:0000256" key="3">
    <source>
        <dbReference type="ARBA" id="ARBA00023315"/>
    </source>
</evidence>
<evidence type="ECO:0000259" key="6">
    <source>
        <dbReference type="Pfam" id="PF06094"/>
    </source>
</evidence>
<feature type="domain" description="Gamma-glutamylcyclotransferase AIG2-like" evidence="6">
    <location>
        <begin position="12"/>
        <end position="124"/>
    </location>
</feature>